<reference evidence="1" key="1">
    <citation type="submission" date="2021-01" db="EMBL/GenBank/DDBJ databases">
        <authorList>
            <person name="Corre E."/>
            <person name="Pelletier E."/>
            <person name="Niang G."/>
            <person name="Scheremetjew M."/>
            <person name="Finn R."/>
            <person name="Kale V."/>
            <person name="Holt S."/>
            <person name="Cochrane G."/>
            <person name="Meng A."/>
            <person name="Brown T."/>
            <person name="Cohen L."/>
        </authorList>
    </citation>
    <scope>NUCLEOTIDE SEQUENCE</scope>
    <source>
        <strain evidence="1">CCMP622</strain>
    </source>
</reference>
<dbReference type="EMBL" id="HBHP01012252">
    <property type="protein sequence ID" value="CAD9759345.1"/>
    <property type="molecule type" value="Transcribed_RNA"/>
</dbReference>
<gene>
    <name evidence="1" type="ORF">LSP00402_LOCUS7618</name>
</gene>
<name>A0A7S2TPB7_9EUKA</name>
<evidence type="ECO:0000313" key="1">
    <source>
        <dbReference type="EMBL" id="CAD9759345.1"/>
    </source>
</evidence>
<protein>
    <submittedName>
        <fullName evidence="1">Uncharacterized protein</fullName>
    </submittedName>
</protein>
<organism evidence="1">
    <name type="scientific">Lotharella oceanica</name>
    <dbReference type="NCBI Taxonomy" id="641309"/>
    <lineage>
        <taxon>Eukaryota</taxon>
        <taxon>Sar</taxon>
        <taxon>Rhizaria</taxon>
        <taxon>Cercozoa</taxon>
        <taxon>Chlorarachniophyceae</taxon>
        <taxon>Lotharella</taxon>
    </lineage>
</organism>
<proteinExistence type="predicted"/>
<accession>A0A7S2TPB7</accession>
<dbReference type="AlphaFoldDB" id="A0A7S2TPB7"/>
<sequence>MHYQQEGTWVVLEQITELSGQNEMREIAYPTISFPKFTALLTGSHGCESEKLPSSLKWLFWPSPCPLFLSARITMHTRLQHNVSPKLVRVNENCTKQQQHVRGFRKYRSQHVMHKARESAPNIAMATPTLAPNLCLWACDESVGGDDFGLGMFEGVGGDVLAVEVISPPLLEDLTCDGIGGVALEEDEECLLVVEGFLLRVCEGAGDGGEVGFLEGGTVGWRVGSGVGSRVGPLRHINI</sequence>